<feature type="domain" description="TadE-like" evidence="2">
    <location>
        <begin position="35"/>
        <end position="77"/>
    </location>
</feature>
<name>M5UCA2_9BACT</name>
<keyword evidence="1" id="KW-1133">Transmembrane helix</keyword>
<dbReference type="EMBL" id="ANOH01000341">
    <property type="protein sequence ID" value="EMI53628.1"/>
    <property type="molecule type" value="Genomic_DNA"/>
</dbReference>
<proteinExistence type="predicted"/>
<comment type="caution">
    <text evidence="3">The sequence shown here is derived from an EMBL/GenBank/DDBJ whole genome shotgun (WGS) entry which is preliminary data.</text>
</comment>
<evidence type="ECO:0000256" key="1">
    <source>
        <dbReference type="SAM" id="Phobius"/>
    </source>
</evidence>
<keyword evidence="4" id="KW-1185">Reference proteome</keyword>
<feature type="transmembrane region" description="Helical" evidence="1">
    <location>
        <begin position="37"/>
        <end position="56"/>
    </location>
</feature>
<keyword evidence="1" id="KW-0472">Membrane</keyword>
<dbReference type="PATRIC" id="fig|1263870.3.peg.5256"/>
<accession>M5UCA2</accession>
<evidence type="ECO:0000313" key="4">
    <source>
        <dbReference type="Proteomes" id="UP000011885"/>
    </source>
</evidence>
<organism evidence="3 4">
    <name type="scientific">Rhodopirellula sallentina SM41</name>
    <dbReference type="NCBI Taxonomy" id="1263870"/>
    <lineage>
        <taxon>Bacteria</taxon>
        <taxon>Pseudomonadati</taxon>
        <taxon>Planctomycetota</taxon>
        <taxon>Planctomycetia</taxon>
        <taxon>Pirellulales</taxon>
        <taxon>Pirellulaceae</taxon>
        <taxon>Rhodopirellula</taxon>
    </lineage>
</organism>
<evidence type="ECO:0000313" key="3">
    <source>
        <dbReference type="EMBL" id="EMI53628.1"/>
    </source>
</evidence>
<sequence>MPAEYENMIHRAKRRLPHESIRLRGGSRRRLSRRGAAAVEFAVCLPILMLLVFGSIEASCMIFLKQTLNVAAYEASRVAIRDGQSTADGTLSARRILEGRAVNGFDIRFPNGEALDTDRGDEVVVEVSAPSAPNSPLIGQFVANRVLTARVVMIKQ</sequence>
<dbReference type="Pfam" id="PF07811">
    <property type="entry name" value="TadE"/>
    <property type="match status" value="1"/>
</dbReference>
<evidence type="ECO:0000259" key="2">
    <source>
        <dbReference type="Pfam" id="PF07811"/>
    </source>
</evidence>
<dbReference type="AlphaFoldDB" id="M5UCA2"/>
<keyword evidence="1" id="KW-0812">Transmembrane</keyword>
<dbReference type="Proteomes" id="UP000011885">
    <property type="component" value="Unassembled WGS sequence"/>
</dbReference>
<dbReference type="InterPro" id="IPR012495">
    <property type="entry name" value="TadE-like_dom"/>
</dbReference>
<gene>
    <name evidence="3" type="ORF">RSSM_04968</name>
</gene>
<reference evidence="3 4" key="1">
    <citation type="journal article" date="2013" name="Mar. Genomics">
        <title>Expression of sulfatases in Rhodopirellula baltica and the diversity of sulfatases in the genus Rhodopirellula.</title>
        <authorList>
            <person name="Wegner C.E."/>
            <person name="Richter-Heitmann T."/>
            <person name="Klindworth A."/>
            <person name="Klockow C."/>
            <person name="Richter M."/>
            <person name="Achstetter T."/>
            <person name="Glockner F.O."/>
            <person name="Harder J."/>
        </authorList>
    </citation>
    <scope>NUCLEOTIDE SEQUENCE [LARGE SCALE GENOMIC DNA]</scope>
    <source>
        <strain evidence="3 4">SM41</strain>
    </source>
</reference>
<protein>
    <submittedName>
        <fullName evidence="3">TadE family protein</fullName>
    </submittedName>
</protein>